<reference evidence="2" key="1">
    <citation type="submission" date="2016-04" db="EMBL/GenBank/DDBJ databases">
        <authorList>
            <person name="Nguyen H.D."/>
            <person name="Samba Siva P."/>
            <person name="Cullis J."/>
            <person name="Levesque C.A."/>
            <person name="Hambleton S."/>
        </authorList>
    </citation>
    <scope>NUCLEOTIDE SEQUENCE</scope>
    <source>
        <strain evidence="2">DAOMC 236426</strain>
    </source>
</reference>
<sequence>MAPANQPQARAAFSGTPASSSPATGAATGPGTTATGLTPLIAATPTQPQQHAQAGSSIRGGPAAQPATSAQATPGSAVAAPGASSGALPDPSRGLNTFVQGTLPTLEHAGMQYFDRTERGDEAGSTTSGSIHEATQAFDAALSSAMRLLGEYGLARMPLQPEPAPASSAELVEDVQVEFEKRERLREGASLVQSVLRQTQQHQHV</sequence>
<proteinExistence type="predicted"/>
<protein>
    <submittedName>
        <fullName evidence="2">Uncharacterized protein</fullName>
    </submittedName>
</protein>
<dbReference type="EMBL" id="LWDE02000797">
    <property type="protein sequence ID" value="KAE8244123.1"/>
    <property type="molecule type" value="Genomic_DNA"/>
</dbReference>
<keyword evidence="3" id="KW-1185">Reference proteome</keyword>
<evidence type="ECO:0000313" key="2">
    <source>
        <dbReference type="EMBL" id="KAE8244123.1"/>
    </source>
</evidence>
<comment type="caution">
    <text evidence="2">The sequence shown here is derived from an EMBL/GenBank/DDBJ whole genome shotgun (WGS) entry which is preliminary data.</text>
</comment>
<accession>A0A8X7MQR7</accession>
<gene>
    <name evidence="2" type="ORF">A4X06_0g5962</name>
</gene>
<feature type="compositionally biased region" description="Low complexity" evidence="1">
    <location>
        <begin position="11"/>
        <end position="92"/>
    </location>
</feature>
<evidence type="ECO:0000313" key="3">
    <source>
        <dbReference type="Proteomes" id="UP000077684"/>
    </source>
</evidence>
<reference evidence="2" key="2">
    <citation type="journal article" date="2019" name="IMA Fungus">
        <title>Genome sequencing and comparison of five Tilletia species to identify candidate genes for the detection of regulated species infecting wheat.</title>
        <authorList>
            <person name="Nguyen H.D.T."/>
            <person name="Sultana T."/>
            <person name="Kesanakurti P."/>
            <person name="Hambleton S."/>
        </authorList>
    </citation>
    <scope>NUCLEOTIDE SEQUENCE</scope>
    <source>
        <strain evidence="2">DAOMC 236426</strain>
    </source>
</reference>
<name>A0A8X7MQR7_9BASI</name>
<dbReference type="Proteomes" id="UP000077684">
    <property type="component" value="Unassembled WGS sequence"/>
</dbReference>
<feature type="region of interest" description="Disordered" evidence="1">
    <location>
        <begin position="1"/>
        <end position="98"/>
    </location>
</feature>
<dbReference type="AlphaFoldDB" id="A0A8X7MQR7"/>
<evidence type="ECO:0000256" key="1">
    <source>
        <dbReference type="SAM" id="MobiDB-lite"/>
    </source>
</evidence>
<organism evidence="2 3">
    <name type="scientific">Tilletia controversa</name>
    <name type="common">dwarf bunt fungus</name>
    <dbReference type="NCBI Taxonomy" id="13291"/>
    <lineage>
        <taxon>Eukaryota</taxon>
        <taxon>Fungi</taxon>
        <taxon>Dikarya</taxon>
        <taxon>Basidiomycota</taxon>
        <taxon>Ustilaginomycotina</taxon>
        <taxon>Exobasidiomycetes</taxon>
        <taxon>Tilletiales</taxon>
        <taxon>Tilletiaceae</taxon>
        <taxon>Tilletia</taxon>
    </lineage>
</organism>